<gene>
    <name evidence="1" type="ORF">US68_C0034G0008</name>
</gene>
<protein>
    <submittedName>
        <fullName evidence="1">Uncharacterized protein</fullName>
    </submittedName>
</protein>
<dbReference type="Proteomes" id="UP000034231">
    <property type="component" value="Unassembled WGS sequence"/>
</dbReference>
<dbReference type="EMBL" id="LBTX01000034">
    <property type="protein sequence ID" value="KKQ48398.1"/>
    <property type="molecule type" value="Genomic_DNA"/>
</dbReference>
<proteinExistence type="predicted"/>
<evidence type="ECO:0000313" key="1">
    <source>
        <dbReference type="EMBL" id="KKQ48398.1"/>
    </source>
</evidence>
<sequence length="53" mass="6070">ILVKETHAKYSESGLKLIPEMQNHFYKKSYGFAIDEIDAAEKRNLAVSEAQEK</sequence>
<organism evidence="1 2">
    <name type="scientific">Candidatus Shapirobacteria bacterium GW2011_GWE1_38_10</name>
    <dbReference type="NCBI Taxonomy" id="1618488"/>
    <lineage>
        <taxon>Bacteria</taxon>
        <taxon>Candidatus Shapironibacteriota</taxon>
    </lineage>
</organism>
<dbReference type="AlphaFoldDB" id="A0A0G0HZ73"/>
<feature type="non-terminal residue" evidence="1">
    <location>
        <position position="1"/>
    </location>
</feature>
<accession>A0A0G0HZ73</accession>
<name>A0A0G0HZ73_9BACT</name>
<comment type="caution">
    <text evidence="1">The sequence shown here is derived from an EMBL/GenBank/DDBJ whole genome shotgun (WGS) entry which is preliminary data.</text>
</comment>
<evidence type="ECO:0000313" key="2">
    <source>
        <dbReference type="Proteomes" id="UP000034231"/>
    </source>
</evidence>
<reference evidence="1 2" key="1">
    <citation type="journal article" date="2015" name="Nature">
        <title>rRNA introns, odd ribosomes, and small enigmatic genomes across a large radiation of phyla.</title>
        <authorList>
            <person name="Brown C.T."/>
            <person name="Hug L.A."/>
            <person name="Thomas B.C."/>
            <person name="Sharon I."/>
            <person name="Castelle C.J."/>
            <person name="Singh A."/>
            <person name="Wilkins M.J."/>
            <person name="Williams K.H."/>
            <person name="Banfield J.F."/>
        </authorList>
    </citation>
    <scope>NUCLEOTIDE SEQUENCE [LARGE SCALE GENOMIC DNA]</scope>
</reference>